<organism evidence="4">
    <name type="scientific">uncultured Caudovirales phage</name>
    <dbReference type="NCBI Taxonomy" id="2100421"/>
    <lineage>
        <taxon>Viruses</taxon>
        <taxon>Duplodnaviria</taxon>
        <taxon>Heunggongvirae</taxon>
        <taxon>Uroviricota</taxon>
        <taxon>Caudoviricetes</taxon>
        <taxon>Peduoviridae</taxon>
        <taxon>Maltschvirus</taxon>
        <taxon>Maltschvirus maltsch</taxon>
    </lineage>
</organism>
<evidence type="ECO:0000256" key="2">
    <source>
        <dbReference type="ARBA" id="ARBA00022844"/>
    </source>
</evidence>
<dbReference type="InterPro" id="IPR011050">
    <property type="entry name" value="Pectin_lyase_fold/virulence"/>
</dbReference>
<reference evidence="4" key="1">
    <citation type="submission" date="2020-04" db="EMBL/GenBank/DDBJ databases">
        <authorList>
            <person name="Chiriac C."/>
            <person name="Salcher M."/>
            <person name="Ghai R."/>
            <person name="Kavagutti S V."/>
        </authorList>
    </citation>
    <scope>NUCLEOTIDE SEQUENCE</scope>
</reference>
<evidence type="ECO:0000256" key="1">
    <source>
        <dbReference type="ARBA" id="ARBA00004328"/>
    </source>
</evidence>
<evidence type="ECO:0000256" key="3">
    <source>
        <dbReference type="SAM" id="MobiDB-lite"/>
    </source>
</evidence>
<evidence type="ECO:0000313" key="4">
    <source>
        <dbReference type="EMBL" id="CAB4144009.1"/>
    </source>
</evidence>
<proteinExistence type="predicted"/>
<dbReference type="EMBL" id="LR797153">
    <property type="protein sequence ID" value="CAB4190096.1"/>
    <property type="molecule type" value="Genomic_DNA"/>
</dbReference>
<evidence type="ECO:0000313" key="5">
    <source>
        <dbReference type="EMBL" id="CAB4190096.1"/>
    </source>
</evidence>
<feature type="region of interest" description="Disordered" evidence="3">
    <location>
        <begin position="585"/>
        <end position="614"/>
    </location>
</feature>
<protein>
    <submittedName>
        <fullName evidence="4">Uncharacterized protein</fullName>
    </submittedName>
</protein>
<gene>
    <name evidence="5" type="ORF">UFOVP1200_36</name>
    <name evidence="4" type="ORF">UFOVP469_6</name>
</gene>
<comment type="subcellular location">
    <subcellularLocation>
        <location evidence="1">Virion</location>
    </subcellularLocation>
</comment>
<dbReference type="GO" id="GO:0019058">
    <property type="term" value="P:viral life cycle"/>
    <property type="evidence" value="ECO:0007669"/>
    <property type="project" value="UniProtKB-ARBA"/>
</dbReference>
<dbReference type="GO" id="GO:0051701">
    <property type="term" value="P:biological process involved in interaction with host"/>
    <property type="evidence" value="ECO:0007669"/>
    <property type="project" value="UniProtKB-ARBA"/>
</dbReference>
<dbReference type="InterPro" id="IPR012334">
    <property type="entry name" value="Pectin_lyas_fold"/>
</dbReference>
<sequence>MTTSLSLLGLSITSPEAIGAKPVPGMPTYGSRIAEFDTWRPGYGGMSVEVLIADTTDRATLYSDPFLAVSVANPQTLLSYTDAAGVIYGKWEVPVYTNVPYRLLINETDNGGITRPPILTLAGEDASLALVASSRGDFSRTLETVVDLTIHAAMFGAIGGDAGTAISTATLVAAIGAAAAQGGGYVQLPAGSVEIEALTLAQGVRLLGHGQSATTLVCRDAEAIITLGGDGAGIEALTLDGQISASGSVGVRGDNTSEPWLRDVLIRRFDIGTLFHGATSVTWHNIDWSDCRIGAYLRGDANGEGDNSGGPVENIRLIGGSVSLCSEHGLLVEFHDETAHDISLQGVGFVTNVGPALHLIGVRGVVTDGCYWTGNTKSITIEDADDATYADLNTTQRINIRNGRINAGEITFDGACVGVSFDKVDFVNVDFILDLPTTVIVLRDCTEDVATTSTGDTKKLARQTTFDVGEWTGITTDATPTAAWSLEMEPGETGLFTARALGVGRNAITYGNFWVVAGAARPGATLNFNLQTGNYTAGLVVSGASSGASARITAVTQAAGSGTLTLRDITGTFVSGELLTDTSTGSARASGGISTSSTALDSVGSDPIRPDATTGTGWDVEFTVSGAMIQLMVTGEASVTIDWTVRVEKMVG</sequence>
<keyword evidence="2" id="KW-0946">Virion</keyword>
<dbReference type="GO" id="GO:0044423">
    <property type="term" value="C:virion component"/>
    <property type="evidence" value="ECO:0007669"/>
    <property type="project" value="UniProtKB-KW"/>
</dbReference>
<feature type="compositionally biased region" description="Polar residues" evidence="3">
    <location>
        <begin position="585"/>
        <end position="600"/>
    </location>
</feature>
<accession>A0A6J5MKD3</accession>
<dbReference type="Gene3D" id="2.160.20.10">
    <property type="entry name" value="Single-stranded right-handed beta-helix, Pectin lyase-like"/>
    <property type="match status" value="1"/>
</dbReference>
<dbReference type="EMBL" id="LR796428">
    <property type="protein sequence ID" value="CAB4144009.1"/>
    <property type="molecule type" value="Genomic_DNA"/>
</dbReference>
<name>A0A6J5MKD3_9CAUD</name>
<dbReference type="SUPFAM" id="SSF51126">
    <property type="entry name" value="Pectin lyase-like"/>
    <property type="match status" value="1"/>
</dbReference>